<dbReference type="Gene3D" id="3.20.20.370">
    <property type="entry name" value="Glycoside hydrolase/deacetylase"/>
    <property type="match status" value="1"/>
</dbReference>
<comment type="caution">
    <text evidence="1">The sequence shown here is derived from an EMBL/GenBank/DDBJ whole genome shotgun (WGS) entry which is preliminary data.</text>
</comment>
<gene>
    <name evidence="1" type="ORF">OBE_01972</name>
</gene>
<evidence type="ECO:0000313" key="1">
    <source>
        <dbReference type="EMBL" id="EKC74264.1"/>
    </source>
</evidence>
<dbReference type="SUPFAM" id="SSF88713">
    <property type="entry name" value="Glycoside hydrolase/deacetylase"/>
    <property type="match status" value="1"/>
</dbReference>
<dbReference type="AlphaFoldDB" id="K1U2V9"/>
<proteinExistence type="predicted"/>
<feature type="non-terminal residue" evidence="1">
    <location>
        <position position="1"/>
    </location>
</feature>
<dbReference type="GO" id="GO:0005975">
    <property type="term" value="P:carbohydrate metabolic process"/>
    <property type="evidence" value="ECO:0007669"/>
    <property type="project" value="InterPro"/>
</dbReference>
<name>K1U2V9_9ZZZZ</name>
<reference evidence="1" key="1">
    <citation type="journal article" date="2013" name="Environ. Microbiol.">
        <title>Microbiota from the distal guts of lean and obese adolescents exhibit partial functional redundancy besides clear differences in community structure.</title>
        <authorList>
            <person name="Ferrer M."/>
            <person name="Ruiz A."/>
            <person name="Lanza F."/>
            <person name="Haange S.B."/>
            <person name="Oberbach A."/>
            <person name="Till H."/>
            <person name="Bargiela R."/>
            <person name="Campoy C."/>
            <person name="Segura M.T."/>
            <person name="Richter M."/>
            <person name="von Bergen M."/>
            <person name="Seifert J."/>
            <person name="Suarez A."/>
        </authorList>
    </citation>
    <scope>NUCLEOTIDE SEQUENCE</scope>
</reference>
<sequence>VRPGDIILLHDIFKSSVEAALKTVDILQDKGYQFVTVDKLNNSTIK</sequence>
<dbReference type="InterPro" id="IPR011330">
    <property type="entry name" value="Glyco_hydro/deAcase_b/a-brl"/>
</dbReference>
<protein>
    <submittedName>
        <fullName evidence="1">Peptidoglycan N-acetylglucosamine deacetylase A</fullName>
    </submittedName>
</protein>
<accession>K1U2V9</accession>
<dbReference type="EMBL" id="AJWZ01001273">
    <property type="protein sequence ID" value="EKC74264.1"/>
    <property type="molecule type" value="Genomic_DNA"/>
</dbReference>
<organism evidence="1">
    <name type="scientific">human gut metagenome</name>
    <dbReference type="NCBI Taxonomy" id="408170"/>
    <lineage>
        <taxon>unclassified sequences</taxon>
        <taxon>metagenomes</taxon>
        <taxon>organismal metagenomes</taxon>
    </lineage>
</organism>